<name>A0A6C2U5L9_PONDE</name>
<proteinExistence type="predicted"/>
<feature type="transmembrane region" description="Helical" evidence="1">
    <location>
        <begin position="45"/>
        <end position="70"/>
    </location>
</feature>
<organism evidence="2 3">
    <name type="scientific">Pontiella desulfatans</name>
    <dbReference type="NCBI Taxonomy" id="2750659"/>
    <lineage>
        <taxon>Bacteria</taxon>
        <taxon>Pseudomonadati</taxon>
        <taxon>Kiritimatiellota</taxon>
        <taxon>Kiritimatiellia</taxon>
        <taxon>Kiritimatiellales</taxon>
        <taxon>Pontiellaceae</taxon>
        <taxon>Pontiella</taxon>
    </lineage>
</organism>
<keyword evidence="3" id="KW-1185">Reference proteome</keyword>
<keyword evidence="1" id="KW-0472">Membrane</keyword>
<sequence length="147" mass="15646">MGGYRHAECFVTSMKNACLAEADEKIEIDDGSGIIHKKSPFAQAALVFAVASLCIALLMYLAIVVLYSGFEVYDDMGSLFVCMQLGGISLVSYVLAPLALLSILIGVVHKLWKGKESAAWGMLGISLVIASLSVACAYWAFSLMAIG</sequence>
<evidence type="ECO:0000313" key="3">
    <source>
        <dbReference type="Proteomes" id="UP000366872"/>
    </source>
</evidence>
<evidence type="ECO:0000313" key="2">
    <source>
        <dbReference type="EMBL" id="VGO14696.1"/>
    </source>
</evidence>
<gene>
    <name evidence="2" type="ORF">PDESU_03264</name>
</gene>
<dbReference type="Proteomes" id="UP000366872">
    <property type="component" value="Unassembled WGS sequence"/>
</dbReference>
<protein>
    <submittedName>
        <fullName evidence="2">Uncharacterized protein</fullName>
    </submittedName>
</protein>
<accession>A0A6C2U5L9</accession>
<feature type="transmembrane region" description="Helical" evidence="1">
    <location>
        <begin position="120"/>
        <end position="141"/>
    </location>
</feature>
<reference evidence="2 3" key="1">
    <citation type="submission" date="2019-04" db="EMBL/GenBank/DDBJ databases">
        <authorList>
            <person name="Van Vliet M D."/>
        </authorList>
    </citation>
    <scope>NUCLEOTIDE SEQUENCE [LARGE SCALE GENOMIC DNA]</scope>
    <source>
        <strain evidence="2 3">F1</strain>
    </source>
</reference>
<dbReference type="AlphaFoldDB" id="A0A6C2U5L9"/>
<keyword evidence="1" id="KW-0812">Transmembrane</keyword>
<feature type="transmembrane region" description="Helical" evidence="1">
    <location>
        <begin position="90"/>
        <end position="108"/>
    </location>
</feature>
<keyword evidence="1" id="KW-1133">Transmembrane helix</keyword>
<evidence type="ECO:0000256" key="1">
    <source>
        <dbReference type="SAM" id="Phobius"/>
    </source>
</evidence>
<dbReference type="EMBL" id="CAAHFG010000002">
    <property type="protein sequence ID" value="VGO14696.1"/>
    <property type="molecule type" value="Genomic_DNA"/>
</dbReference>